<dbReference type="SUPFAM" id="SSF64438">
    <property type="entry name" value="CNF1/YfiH-like putative cysteine hydrolases"/>
    <property type="match status" value="1"/>
</dbReference>
<evidence type="ECO:0000256" key="4">
    <source>
        <dbReference type="ARBA" id="ARBA00022723"/>
    </source>
</evidence>
<keyword evidence="4" id="KW-0479">Metal-binding</keyword>
<evidence type="ECO:0000256" key="6">
    <source>
        <dbReference type="ARBA" id="ARBA00022833"/>
    </source>
</evidence>
<evidence type="ECO:0000256" key="10">
    <source>
        <dbReference type="RuleBase" id="RU361274"/>
    </source>
</evidence>
<dbReference type="AlphaFoldDB" id="A0AAU7NX43"/>
<dbReference type="GO" id="GO:0016787">
    <property type="term" value="F:hydrolase activity"/>
    <property type="evidence" value="ECO:0007669"/>
    <property type="project" value="UniProtKB-KW"/>
</dbReference>
<name>A0AAU7NX43_9GAMM</name>
<evidence type="ECO:0000256" key="3">
    <source>
        <dbReference type="ARBA" id="ARBA00022679"/>
    </source>
</evidence>
<evidence type="ECO:0000256" key="2">
    <source>
        <dbReference type="ARBA" id="ARBA00007353"/>
    </source>
</evidence>
<proteinExistence type="inferred from homology"/>
<evidence type="ECO:0000256" key="1">
    <source>
        <dbReference type="ARBA" id="ARBA00000553"/>
    </source>
</evidence>
<dbReference type="Proteomes" id="UP001225378">
    <property type="component" value="Chromosome"/>
</dbReference>
<evidence type="ECO:0000313" key="11">
    <source>
        <dbReference type="EMBL" id="XBS21509.1"/>
    </source>
</evidence>
<organism evidence="11 12">
    <name type="scientific">Methylomarinum roseum</name>
    <dbReference type="NCBI Taxonomy" id="3067653"/>
    <lineage>
        <taxon>Bacteria</taxon>
        <taxon>Pseudomonadati</taxon>
        <taxon>Pseudomonadota</taxon>
        <taxon>Gammaproteobacteria</taxon>
        <taxon>Methylococcales</taxon>
        <taxon>Methylococcaceae</taxon>
        <taxon>Methylomarinum</taxon>
    </lineage>
</organism>
<keyword evidence="5" id="KW-0378">Hydrolase</keyword>
<evidence type="ECO:0000313" key="12">
    <source>
        <dbReference type="Proteomes" id="UP001225378"/>
    </source>
</evidence>
<dbReference type="GO" id="GO:0005507">
    <property type="term" value="F:copper ion binding"/>
    <property type="evidence" value="ECO:0007669"/>
    <property type="project" value="TreeGrafter"/>
</dbReference>
<dbReference type="InterPro" id="IPR038371">
    <property type="entry name" value="Cu_polyphenol_OxRdtase_sf"/>
</dbReference>
<dbReference type="Gene3D" id="3.60.140.10">
    <property type="entry name" value="CNF1/YfiH-like putative cysteine hydrolases"/>
    <property type="match status" value="1"/>
</dbReference>
<dbReference type="KEGG" id="mech:Q9L42_005125"/>
<comment type="catalytic activity">
    <reaction evidence="1">
        <text>inosine + phosphate = alpha-D-ribose 1-phosphate + hypoxanthine</text>
        <dbReference type="Rhea" id="RHEA:27646"/>
        <dbReference type="ChEBI" id="CHEBI:17368"/>
        <dbReference type="ChEBI" id="CHEBI:17596"/>
        <dbReference type="ChEBI" id="CHEBI:43474"/>
        <dbReference type="ChEBI" id="CHEBI:57720"/>
        <dbReference type="EC" id="2.4.2.1"/>
    </reaction>
    <physiologicalReaction direction="left-to-right" evidence="1">
        <dbReference type="Rhea" id="RHEA:27647"/>
    </physiologicalReaction>
</comment>
<comment type="catalytic activity">
    <reaction evidence="9">
        <text>S-methyl-5'-thioadenosine + phosphate = 5-(methylsulfanyl)-alpha-D-ribose 1-phosphate + adenine</text>
        <dbReference type="Rhea" id="RHEA:11852"/>
        <dbReference type="ChEBI" id="CHEBI:16708"/>
        <dbReference type="ChEBI" id="CHEBI:17509"/>
        <dbReference type="ChEBI" id="CHEBI:43474"/>
        <dbReference type="ChEBI" id="CHEBI:58533"/>
        <dbReference type="EC" id="2.4.2.28"/>
    </reaction>
    <physiologicalReaction direction="left-to-right" evidence="9">
        <dbReference type="Rhea" id="RHEA:11853"/>
    </physiologicalReaction>
</comment>
<dbReference type="PANTHER" id="PTHR30616">
    <property type="entry name" value="UNCHARACTERIZED PROTEIN YFIH"/>
    <property type="match status" value="1"/>
</dbReference>
<dbReference type="Pfam" id="PF02578">
    <property type="entry name" value="Cu-oxidase_4"/>
    <property type="match status" value="1"/>
</dbReference>
<comment type="catalytic activity">
    <reaction evidence="8">
        <text>adenosine + phosphate = alpha-D-ribose 1-phosphate + adenine</text>
        <dbReference type="Rhea" id="RHEA:27642"/>
        <dbReference type="ChEBI" id="CHEBI:16335"/>
        <dbReference type="ChEBI" id="CHEBI:16708"/>
        <dbReference type="ChEBI" id="CHEBI:43474"/>
        <dbReference type="ChEBI" id="CHEBI:57720"/>
        <dbReference type="EC" id="2.4.2.1"/>
    </reaction>
    <physiologicalReaction direction="left-to-right" evidence="8">
        <dbReference type="Rhea" id="RHEA:27643"/>
    </physiologicalReaction>
</comment>
<evidence type="ECO:0000256" key="5">
    <source>
        <dbReference type="ARBA" id="ARBA00022801"/>
    </source>
</evidence>
<sequence length="240" mass="26734">MNWIEPDWPAPTNVHGATTLRTGGVSSGAYQSLNPAGHVNDDIENVRVNRQRIKQMLNLPNEPVWLRQVHGARVVNANQVDGVAQADASYSDRPGIVCAVLTADCLPLLFTTDDGRRIAAAHAGWRGLLSGIIERTVEMMADSESLVWMGPAIGAQCFEVGDDVRQAFVHKSAEFAHAFREHAEHKWLADIYRLARITLARQGVNRIYGGDFCTVTESERFYSYRRDGETGRMATLIWRD</sequence>
<gene>
    <name evidence="11" type="primary">pgeF</name>
    <name evidence="11" type="ORF">Q9L42_005125</name>
</gene>
<comment type="similarity">
    <text evidence="2 10">Belongs to the purine nucleoside phosphorylase YfiH/LACC1 family.</text>
</comment>
<dbReference type="NCBIfam" id="TIGR00726">
    <property type="entry name" value="peptidoglycan editing factor PgeF"/>
    <property type="match status" value="1"/>
</dbReference>
<protein>
    <recommendedName>
        <fullName evidence="10">Purine nucleoside phosphorylase</fullName>
    </recommendedName>
</protein>
<keyword evidence="3" id="KW-0808">Transferase</keyword>
<evidence type="ECO:0000256" key="7">
    <source>
        <dbReference type="ARBA" id="ARBA00047989"/>
    </source>
</evidence>
<dbReference type="InterPro" id="IPR003730">
    <property type="entry name" value="Cu_polyphenol_OxRdtase"/>
</dbReference>
<dbReference type="InterPro" id="IPR011324">
    <property type="entry name" value="Cytotoxic_necrot_fac-like_cat"/>
</dbReference>
<dbReference type="PANTHER" id="PTHR30616:SF2">
    <property type="entry name" value="PURINE NUCLEOSIDE PHOSPHORYLASE LACC1"/>
    <property type="match status" value="1"/>
</dbReference>
<dbReference type="GO" id="GO:0017061">
    <property type="term" value="F:S-methyl-5-thioadenosine phosphorylase activity"/>
    <property type="evidence" value="ECO:0007669"/>
    <property type="project" value="UniProtKB-EC"/>
</dbReference>
<dbReference type="RefSeq" id="WP_305909499.1">
    <property type="nucleotide sequence ID" value="NZ_CP157743.1"/>
</dbReference>
<keyword evidence="6" id="KW-0862">Zinc</keyword>
<reference evidence="11 12" key="1">
    <citation type="journal article" date="2024" name="Microbiology">
        <title>Methylomarinum rosea sp. nov., a novel halophilic methanotrophic bacterium from the hypersaline Lake Elton.</title>
        <authorList>
            <person name="Suleimanov R.Z."/>
            <person name="Oshkin I.Y."/>
            <person name="Danilova O.V."/>
            <person name="Suzina N.E."/>
            <person name="Dedysh S.N."/>
        </authorList>
    </citation>
    <scope>NUCLEOTIDE SEQUENCE [LARGE SCALE GENOMIC DNA]</scope>
    <source>
        <strain evidence="11 12">Ch1-1</strain>
    </source>
</reference>
<accession>A0AAU7NX43</accession>
<dbReference type="EMBL" id="CP157743">
    <property type="protein sequence ID" value="XBS21509.1"/>
    <property type="molecule type" value="Genomic_DNA"/>
</dbReference>
<keyword evidence="12" id="KW-1185">Reference proteome</keyword>
<evidence type="ECO:0000256" key="8">
    <source>
        <dbReference type="ARBA" id="ARBA00048968"/>
    </source>
</evidence>
<dbReference type="CDD" id="cd16833">
    <property type="entry name" value="YfiH"/>
    <property type="match status" value="1"/>
</dbReference>
<evidence type="ECO:0000256" key="9">
    <source>
        <dbReference type="ARBA" id="ARBA00049893"/>
    </source>
</evidence>
<comment type="catalytic activity">
    <reaction evidence="7">
        <text>adenosine + H2O + H(+) = inosine + NH4(+)</text>
        <dbReference type="Rhea" id="RHEA:24408"/>
        <dbReference type="ChEBI" id="CHEBI:15377"/>
        <dbReference type="ChEBI" id="CHEBI:15378"/>
        <dbReference type="ChEBI" id="CHEBI:16335"/>
        <dbReference type="ChEBI" id="CHEBI:17596"/>
        <dbReference type="ChEBI" id="CHEBI:28938"/>
        <dbReference type="EC" id="3.5.4.4"/>
    </reaction>
    <physiologicalReaction direction="left-to-right" evidence="7">
        <dbReference type="Rhea" id="RHEA:24409"/>
    </physiologicalReaction>
</comment>